<dbReference type="InterPro" id="IPR052721">
    <property type="entry name" value="ET_Amicyanin"/>
</dbReference>
<reference evidence="4" key="1">
    <citation type="journal article" date="2022" name="Int. J. Syst. Evol. Microbiol.">
        <title>Anaeromyxobacter oryzae sp. nov., Anaeromyxobacter diazotrophicus sp. nov. and Anaeromyxobacter paludicola sp. nov., isolated from paddy soils.</title>
        <authorList>
            <person name="Itoh H."/>
            <person name="Xu Z."/>
            <person name="Mise K."/>
            <person name="Masuda Y."/>
            <person name="Ushijima N."/>
            <person name="Hayakawa C."/>
            <person name="Shiratori Y."/>
            <person name="Senoo K."/>
        </authorList>
    </citation>
    <scope>NUCLEOTIDE SEQUENCE [LARGE SCALE GENOMIC DNA]</scope>
    <source>
        <strain evidence="4">Red232</strain>
    </source>
</reference>
<dbReference type="InterPro" id="IPR028096">
    <property type="entry name" value="EfeO_Cupredoxin"/>
</dbReference>
<dbReference type="InterPro" id="IPR008972">
    <property type="entry name" value="Cupredoxin"/>
</dbReference>
<dbReference type="PANTHER" id="PTHR36507">
    <property type="entry name" value="BLL1555 PROTEIN"/>
    <property type="match status" value="1"/>
</dbReference>
<dbReference type="SUPFAM" id="SSF49503">
    <property type="entry name" value="Cupredoxins"/>
    <property type="match status" value="1"/>
</dbReference>
<feature type="domain" description="EfeO-type cupredoxin-like" evidence="2">
    <location>
        <begin position="22"/>
        <end position="115"/>
    </location>
</feature>
<keyword evidence="1" id="KW-0732">Signal</keyword>
<evidence type="ECO:0000313" key="3">
    <source>
        <dbReference type="EMBL" id="BDG01387.1"/>
    </source>
</evidence>
<gene>
    <name evidence="3" type="ORF">AMOR_03830</name>
</gene>
<evidence type="ECO:0000313" key="4">
    <source>
        <dbReference type="Proteomes" id="UP001162891"/>
    </source>
</evidence>
<dbReference type="InterPro" id="IPR035668">
    <property type="entry name" value="Amicyanin"/>
</dbReference>
<dbReference type="CDD" id="cd13921">
    <property type="entry name" value="Amicyanin"/>
    <property type="match status" value="1"/>
</dbReference>
<dbReference type="PANTHER" id="PTHR36507:SF1">
    <property type="entry name" value="BLL1555 PROTEIN"/>
    <property type="match status" value="1"/>
</dbReference>
<feature type="chain" id="PRO_5045273866" description="EfeO-type cupredoxin-like domain-containing protein" evidence="1">
    <location>
        <begin position="35"/>
        <end position="116"/>
    </location>
</feature>
<accession>A0ABM7WPJ9</accession>
<sequence>MIPTRTASRIRTLAVAACAGLLIAAAGDAGPGQASPREVRISAHRYLPQTVTVPRGATVRWVNEDDDPHTVTSDGGAFASRGIDTSETYTFTFDAPGSFPYHCALHPTMTGTVVVQ</sequence>
<feature type="signal peptide" evidence="1">
    <location>
        <begin position="1"/>
        <end position="34"/>
    </location>
</feature>
<dbReference type="EMBL" id="AP025591">
    <property type="protein sequence ID" value="BDG01387.1"/>
    <property type="molecule type" value="Genomic_DNA"/>
</dbReference>
<keyword evidence="4" id="KW-1185">Reference proteome</keyword>
<dbReference type="Proteomes" id="UP001162891">
    <property type="component" value="Chromosome"/>
</dbReference>
<protein>
    <recommendedName>
        <fullName evidence="2">EfeO-type cupredoxin-like domain-containing protein</fullName>
    </recommendedName>
</protein>
<organism evidence="3 4">
    <name type="scientific">Anaeromyxobacter oryzae</name>
    <dbReference type="NCBI Taxonomy" id="2918170"/>
    <lineage>
        <taxon>Bacteria</taxon>
        <taxon>Pseudomonadati</taxon>
        <taxon>Myxococcota</taxon>
        <taxon>Myxococcia</taxon>
        <taxon>Myxococcales</taxon>
        <taxon>Cystobacterineae</taxon>
        <taxon>Anaeromyxobacteraceae</taxon>
        <taxon>Anaeromyxobacter</taxon>
    </lineage>
</organism>
<dbReference type="RefSeq" id="WP_248357873.1">
    <property type="nucleotide sequence ID" value="NZ_AP025591.1"/>
</dbReference>
<dbReference type="Pfam" id="PF13473">
    <property type="entry name" value="Cupredoxin_1"/>
    <property type="match status" value="1"/>
</dbReference>
<proteinExistence type="predicted"/>
<evidence type="ECO:0000259" key="2">
    <source>
        <dbReference type="Pfam" id="PF13473"/>
    </source>
</evidence>
<evidence type="ECO:0000256" key="1">
    <source>
        <dbReference type="SAM" id="SignalP"/>
    </source>
</evidence>
<name>A0ABM7WPJ9_9BACT</name>
<dbReference type="Gene3D" id="2.60.40.420">
    <property type="entry name" value="Cupredoxins - blue copper proteins"/>
    <property type="match status" value="1"/>
</dbReference>